<organism evidence="2 3">
    <name type="scientific">Kitasatospora phosalacinea</name>
    <dbReference type="NCBI Taxonomy" id="2065"/>
    <lineage>
        <taxon>Bacteria</taxon>
        <taxon>Bacillati</taxon>
        <taxon>Actinomycetota</taxon>
        <taxon>Actinomycetes</taxon>
        <taxon>Kitasatosporales</taxon>
        <taxon>Streptomycetaceae</taxon>
        <taxon>Kitasatospora</taxon>
    </lineage>
</organism>
<feature type="region of interest" description="Disordered" evidence="1">
    <location>
        <begin position="71"/>
        <end position="138"/>
    </location>
</feature>
<sequence>MRDLKAAVAAAAVTLLRTSCVRMPGPTDGRPANDAARRQVIPYDIGIRRAMFGEGRAGTPVREVITNVDESGAWGYGNPEDDFAVGPGESSDPGKTLRLRIGSPRGGADGSVRRPPRRGLSLPPGETAGWRAWTTTGC</sequence>
<accession>A0A9W6UJR2</accession>
<comment type="caution">
    <text evidence="2">The sequence shown here is derived from an EMBL/GenBank/DDBJ whole genome shotgun (WGS) entry which is preliminary data.</text>
</comment>
<dbReference type="Proteomes" id="UP001165143">
    <property type="component" value="Unassembled WGS sequence"/>
</dbReference>
<proteinExistence type="predicted"/>
<name>A0A9W6UJR2_9ACTN</name>
<dbReference type="AlphaFoldDB" id="A0A9W6UJR2"/>
<evidence type="ECO:0000313" key="3">
    <source>
        <dbReference type="Proteomes" id="UP001165143"/>
    </source>
</evidence>
<evidence type="ECO:0000313" key="2">
    <source>
        <dbReference type="EMBL" id="GLW52676.1"/>
    </source>
</evidence>
<dbReference type="EMBL" id="BSRX01000003">
    <property type="protein sequence ID" value="GLW52676.1"/>
    <property type="molecule type" value="Genomic_DNA"/>
</dbReference>
<dbReference type="RefSeq" id="WP_033254440.1">
    <property type="nucleotide sequence ID" value="NZ_BSRX01000003.1"/>
</dbReference>
<gene>
    <name evidence="2" type="ORF">Kpho01_06870</name>
</gene>
<reference evidence="2" key="1">
    <citation type="submission" date="2023-02" db="EMBL/GenBank/DDBJ databases">
        <title>Kitasatospora phosalacinea NBRC 14362.</title>
        <authorList>
            <person name="Ichikawa N."/>
            <person name="Sato H."/>
            <person name="Tonouchi N."/>
        </authorList>
    </citation>
    <scope>NUCLEOTIDE SEQUENCE</scope>
    <source>
        <strain evidence="2">NBRC 14362</strain>
    </source>
</reference>
<evidence type="ECO:0000256" key="1">
    <source>
        <dbReference type="SAM" id="MobiDB-lite"/>
    </source>
</evidence>
<protein>
    <submittedName>
        <fullName evidence="2">Uncharacterized protein</fullName>
    </submittedName>
</protein>